<sequence length="134" mass="15097">IINMHVQSLLDSLTKLDSSNIIKSESSNSTHKDNNNAKESADGIFHKEGLGGVNQDNNIAFQYFEASTNLDNKVAMCHLARCYKEGICTSMDPDRAFIWYLKAAEHGDKDGMRNVMRCYEGIETLTDPNRASYW</sequence>
<evidence type="ECO:0000313" key="2">
    <source>
        <dbReference type="Proteomes" id="UP000789920"/>
    </source>
</evidence>
<accession>A0ACA9QQR5</accession>
<dbReference type="Proteomes" id="UP000789920">
    <property type="component" value="Unassembled WGS sequence"/>
</dbReference>
<name>A0ACA9QQR5_9GLOM</name>
<feature type="non-terminal residue" evidence="1">
    <location>
        <position position="1"/>
    </location>
</feature>
<keyword evidence="2" id="KW-1185">Reference proteome</keyword>
<proteinExistence type="predicted"/>
<protein>
    <submittedName>
        <fullName evidence="1">25372_t:CDS:1</fullName>
    </submittedName>
</protein>
<comment type="caution">
    <text evidence="1">The sequence shown here is derived from an EMBL/GenBank/DDBJ whole genome shotgun (WGS) entry which is preliminary data.</text>
</comment>
<evidence type="ECO:0000313" key="1">
    <source>
        <dbReference type="EMBL" id="CAG8762965.1"/>
    </source>
</evidence>
<dbReference type="EMBL" id="CAJVQC010037113">
    <property type="protein sequence ID" value="CAG8762965.1"/>
    <property type="molecule type" value="Genomic_DNA"/>
</dbReference>
<feature type="non-terminal residue" evidence="1">
    <location>
        <position position="134"/>
    </location>
</feature>
<organism evidence="1 2">
    <name type="scientific">Racocetra persica</name>
    <dbReference type="NCBI Taxonomy" id="160502"/>
    <lineage>
        <taxon>Eukaryota</taxon>
        <taxon>Fungi</taxon>
        <taxon>Fungi incertae sedis</taxon>
        <taxon>Mucoromycota</taxon>
        <taxon>Glomeromycotina</taxon>
        <taxon>Glomeromycetes</taxon>
        <taxon>Diversisporales</taxon>
        <taxon>Gigasporaceae</taxon>
        <taxon>Racocetra</taxon>
    </lineage>
</organism>
<reference evidence="1" key="1">
    <citation type="submission" date="2021-06" db="EMBL/GenBank/DDBJ databases">
        <authorList>
            <person name="Kallberg Y."/>
            <person name="Tangrot J."/>
            <person name="Rosling A."/>
        </authorList>
    </citation>
    <scope>NUCLEOTIDE SEQUENCE</scope>
    <source>
        <strain evidence="1">MA461A</strain>
    </source>
</reference>
<gene>
    <name evidence="1" type="ORF">RPERSI_LOCUS15450</name>
</gene>